<keyword evidence="3" id="KW-1185">Reference proteome</keyword>
<dbReference type="STRING" id="1792845.BC343_07300"/>
<feature type="transmembrane region" description="Helical" evidence="1">
    <location>
        <begin position="81"/>
        <end position="103"/>
    </location>
</feature>
<keyword evidence="1" id="KW-0812">Transmembrane</keyword>
<evidence type="ECO:0000313" key="2">
    <source>
        <dbReference type="EMBL" id="OOQ58908.1"/>
    </source>
</evidence>
<evidence type="ECO:0000256" key="1">
    <source>
        <dbReference type="SAM" id="Phobius"/>
    </source>
</evidence>
<gene>
    <name evidence="2" type="ORF">BC343_07300</name>
</gene>
<reference evidence="2 3" key="1">
    <citation type="submission" date="2016-07" db="EMBL/GenBank/DDBJ databases">
        <title>Genomic analysis of zinc-resistant bacterium Mucilaginibacter pedocola TBZ30.</title>
        <authorList>
            <person name="Huang J."/>
            <person name="Tang J."/>
        </authorList>
    </citation>
    <scope>NUCLEOTIDE SEQUENCE [LARGE SCALE GENOMIC DNA]</scope>
    <source>
        <strain evidence="2 3">TBZ30</strain>
    </source>
</reference>
<protein>
    <recommendedName>
        <fullName evidence="4">DUF2752 domain-containing protein</fullName>
    </recommendedName>
</protein>
<dbReference type="Pfam" id="PF10825">
    <property type="entry name" value="DUF2752"/>
    <property type="match status" value="1"/>
</dbReference>
<evidence type="ECO:0008006" key="4">
    <source>
        <dbReference type="Google" id="ProtNLM"/>
    </source>
</evidence>
<sequence>MAPVFITWLKGHLLPCPFKYFTGIDCPGCGFQRSVIALVQGDLKVSLLLYPATIPLLLAIAYTVADNFYKLDTPKKTIKKSAYITVGSVMLISYTIKMVHLYWL</sequence>
<organism evidence="2 3">
    <name type="scientific">Mucilaginibacter pedocola</name>
    <dbReference type="NCBI Taxonomy" id="1792845"/>
    <lineage>
        <taxon>Bacteria</taxon>
        <taxon>Pseudomonadati</taxon>
        <taxon>Bacteroidota</taxon>
        <taxon>Sphingobacteriia</taxon>
        <taxon>Sphingobacteriales</taxon>
        <taxon>Sphingobacteriaceae</taxon>
        <taxon>Mucilaginibacter</taxon>
    </lineage>
</organism>
<dbReference type="EMBL" id="MBTF01000023">
    <property type="protein sequence ID" value="OOQ58908.1"/>
    <property type="molecule type" value="Genomic_DNA"/>
</dbReference>
<feature type="transmembrane region" description="Helical" evidence="1">
    <location>
        <begin position="48"/>
        <end position="69"/>
    </location>
</feature>
<proteinExistence type="predicted"/>
<keyword evidence="1" id="KW-1133">Transmembrane helix</keyword>
<keyword evidence="1" id="KW-0472">Membrane</keyword>
<dbReference type="InterPro" id="IPR021215">
    <property type="entry name" value="DUF2752"/>
</dbReference>
<name>A0A1S9PE73_9SPHI</name>
<dbReference type="AlphaFoldDB" id="A0A1S9PE73"/>
<evidence type="ECO:0000313" key="3">
    <source>
        <dbReference type="Proteomes" id="UP000189739"/>
    </source>
</evidence>
<accession>A0A1S9PE73</accession>
<comment type="caution">
    <text evidence="2">The sequence shown here is derived from an EMBL/GenBank/DDBJ whole genome shotgun (WGS) entry which is preliminary data.</text>
</comment>
<dbReference type="Proteomes" id="UP000189739">
    <property type="component" value="Unassembled WGS sequence"/>
</dbReference>